<proteinExistence type="predicted"/>
<evidence type="ECO:0000313" key="4">
    <source>
        <dbReference type="Proteomes" id="UP001057455"/>
    </source>
</evidence>
<name>A0A9W5WTZ6_BABOV</name>
<dbReference type="GO" id="GO:0016301">
    <property type="term" value="F:kinase activity"/>
    <property type="evidence" value="ECO:0007669"/>
    <property type="project" value="UniProtKB-KW"/>
</dbReference>
<sequence>MAEQKTEECKQQGKEKEKKEEKKDESNTLLSYYVTNYTAAIVAMCLYMPDQITSISSKHLTVSLMVPAKNTGIYMTKMYATKTLANFSGSLLMLIINMFLPANKWISSVSLVIMALVRVFLVIVYYIPNAAVWFYFTFIIHAFFRGLFENNFYPMAAEHMSVISLSYKGSKVAMWTMQVLFDLIITNKATLMISFHLFITLATTIVAVIGWLYCMFFNTPPEECKTGELESVITSNCTMSKCHSNENVISYVDNEDSMWSVVKRVYSPFMMCMCGWPQKNFYSPGIIPYALVDRSLCHVINIVLMFFSFWVTFVIHMLKKYKKSLSQPWGKPPGGWHMGWLLVIPALGCMPIVYLAMHYPLGAVYKVFRNNRVNTTILYIVLVFSTTVLDNLGYIGVSACSKDSNGNRGKNAMRIISMTSFCAQLVTSFTYRLSTGYLIVWKRYVDDIANIAPTGGMNFFSRFGFWASNSLQAAGRDFVNEFHGNIMDIVKDDPSSAIK</sequence>
<evidence type="ECO:0000313" key="3">
    <source>
        <dbReference type="EMBL" id="GFE53366.1"/>
    </source>
</evidence>
<dbReference type="EMBL" id="BLIY01000006">
    <property type="protein sequence ID" value="GFE53366.1"/>
    <property type="molecule type" value="Genomic_DNA"/>
</dbReference>
<keyword evidence="3" id="KW-0808">Transferase</keyword>
<dbReference type="AlphaFoldDB" id="A0A9W5WTZ6"/>
<feature type="transmembrane region" description="Helical" evidence="2">
    <location>
        <begin position="193"/>
        <end position="213"/>
    </location>
</feature>
<dbReference type="Proteomes" id="UP001057455">
    <property type="component" value="Unassembled WGS sequence"/>
</dbReference>
<feature type="transmembrane region" description="Helical" evidence="2">
    <location>
        <begin position="83"/>
        <end position="100"/>
    </location>
</feature>
<feature type="transmembrane region" description="Helical" evidence="2">
    <location>
        <begin position="377"/>
        <end position="400"/>
    </location>
</feature>
<keyword evidence="2" id="KW-0472">Membrane</keyword>
<feature type="transmembrane region" description="Helical" evidence="2">
    <location>
        <begin position="298"/>
        <end position="318"/>
    </location>
</feature>
<feature type="transmembrane region" description="Helical" evidence="2">
    <location>
        <begin position="132"/>
        <end position="148"/>
    </location>
</feature>
<reference evidence="3" key="1">
    <citation type="submission" date="2019-12" db="EMBL/GenBank/DDBJ databases">
        <title>Genome sequence of Babesia ovis.</title>
        <authorList>
            <person name="Yamagishi J."/>
            <person name="Sevinc F."/>
            <person name="Xuan X."/>
        </authorList>
    </citation>
    <scope>NUCLEOTIDE SEQUENCE</scope>
    <source>
        <strain evidence="3">Selcuk</strain>
    </source>
</reference>
<gene>
    <name evidence="3" type="ORF">BaOVIS_007700</name>
</gene>
<feature type="transmembrane region" description="Helical" evidence="2">
    <location>
        <begin position="339"/>
        <end position="357"/>
    </location>
</feature>
<evidence type="ECO:0000256" key="2">
    <source>
        <dbReference type="SAM" id="Phobius"/>
    </source>
</evidence>
<feature type="transmembrane region" description="Helical" evidence="2">
    <location>
        <begin position="412"/>
        <end position="431"/>
    </location>
</feature>
<accession>A0A9W5WTZ6</accession>
<keyword evidence="3" id="KW-0418">Kinase</keyword>
<keyword evidence="4" id="KW-1185">Reference proteome</keyword>
<feature type="transmembrane region" description="Helical" evidence="2">
    <location>
        <begin position="106"/>
        <end position="127"/>
    </location>
</feature>
<evidence type="ECO:0000256" key="1">
    <source>
        <dbReference type="SAM" id="MobiDB-lite"/>
    </source>
</evidence>
<protein>
    <submittedName>
        <fullName evidence="3">Myosin light chain kinase domain containing protein protein</fullName>
    </submittedName>
</protein>
<keyword evidence="2" id="KW-1133">Transmembrane helix</keyword>
<feature type="region of interest" description="Disordered" evidence="1">
    <location>
        <begin position="1"/>
        <end position="22"/>
    </location>
</feature>
<comment type="caution">
    <text evidence="3">The sequence shown here is derived from an EMBL/GenBank/DDBJ whole genome shotgun (WGS) entry which is preliminary data.</text>
</comment>
<dbReference type="OrthoDB" id="365607at2759"/>
<keyword evidence="2" id="KW-0812">Transmembrane</keyword>
<organism evidence="3 4">
    <name type="scientific">Babesia ovis</name>
    <dbReference type="NCBI Taxonomy" id="5869"/>
    <lineage>
        <taxon>Eukaryota</taxon>
        <taxon>Sar</taxon>
        <taxon>Alveolata</taxon>
        <taxon>Apicomplexa</taxon>
        <taxon>Aconoidasida</taxon>
        <taxon>Piroplasmida</taxon>
        <taxon>Babesiidae</taxon>
        <taxon>Babesia</taxon>
    </lineage>
</organism>